<sequence length="350" mass="41040">MNIKHSSLISLYTDFFEKYNINYDIIYADKYNIDEDIHAENIFKYTLNFKGTNSLVIKILKYIKFSLFAQKKIFKNKYDVVIIWRTETAFLLLPSIILKKYKYILNVRDYFFEKNFIIQKLMKFIVNNSIFTSISSPGFLDFLPKNEKYVFVNSINSNVLNIASKNTEIKKKLPINISFIGYIRFIEEDKKLIKAFANDSRFMLSFIGEGSEKLQNYINHNNFKNIELTGGFPVSKTKDYLKSADIINNLYGNGIISLDTAISTRYYHSVVLNIPILVFKGTYMEKLVNCSQGFVVKDYNNLPDDLFTWYMNLDYANLANANSIKYDEIIEENQKFVTMLKQIFKVGEKY</sequence>
<comment type="caution">
    <text evidence="1">The sequence shown here is derived from an EMBL/GenBank/DDBJ whole genome shotgun (WGS) entry which is preliminary data.</text>
</comment>
<proteinExistence type="predicted"/>
<accession>A0A4R6C6D9</accession>
<evidence type="ECO:0000313" key="2">
    <source>
        <dbReference type="Proteomes" id="UP000294865"/>
    </source>
</evidence>
<name>A0A4R6C6D9_9STAP</name>
<evidence type="ECO:0000313" key="1">
    <source>
        <dbReference type="EMBL" id="TDM17522.1"/>
    </source>
</evidence>
<dbReference type="Proteomes" id="UP000294865">
    <property type="component" value="Unassembled WGS sequence"/>
</dbReference>
<organism evidence="1 2">
    <name type="scientific">Macrococcoides canis</name>
    <dbReference type="NCBI Taxonomy" id="1855823"/>
    <lineage>
        <taxon>Bacteria</taxon>
        <taxon>Bacillati</taxon>
        <taxon>Bacillota</taxon>
        <taxon>Bacilli</taxon>
        <taxon>Bacillales</taxon>
        <taxon>Staphylococcaceae</taxon>
        <taxon>Macrococcoides</taxon>
    </lineage>
</organism>
<dbReference type="SUPFAM" id="SSF53756">
    <property type="entry name" value="UDP-Glycosyltransferase/glycogen phosphorylase"/>
    <property type="match status" value="1"/>
</dbReference>
<dbReference type="AlphaFoldDB" id="A0A4R6C6D9"/>
<dbReference type="RefSeq" id="WP_133419649.1">
    <property type="nucleotide sequence ID" value="NZ_SDQG01000002.1"/>
</dbReference>
<dbReference type="EMBL" id="SDQG01000002">
    <property type="protein sequence ID" value="TDM17522.1"/>
    <property type="molecule type" value="Genomic_DNA"/>
</dbReference>
<gene>
    <name evidence="1" type="ORF">ETI04_06375</name>
</gene>
<protein>
    <submittedName>
        <fullName evidence="1">Capsular biosynthesis protein</fullName>
    </submittedName>
</protein>
<reference evidence="1 2" key="1">
    <citation type="submission" date="2019-01" db="EMBL/GenBank/DDBJ databases">
        <title>Draft genome sequences of Macrococcus caseolyticus, Macrococcus canis, Macrococcus bohemicus and Macrococcus goetzii.</title>
        <authorList>
            <person name="Mazhar S."/>
            <person name="Altermann E."/>
            <person name="Hill C."/>
            <person name="Mcauliffe O."/>
        </authorList>
    </citation>
    <scope>NUCLEOTIDE SEQUENCE [LARGE SCALE GENOMIC DNA]</scope>
    <source>
        <strain evidence="1 2">DPC7162</strain>
    </source>
</reference>